<dbReference type="EMBL" id="LAVV01010762">
    <property type="protein sequence ID" value="KNZ48614.1"/>
    <property type="molecule type" value="Genomic_DNA"/>
</dbReference>
<evidence type="ECO:0000313" key="2">
    <source>
        <dbReference type="EMBL" id="KNZ48614.1"/>
    </source>
</evidence>
<dbReference type="OrthoDB" id="97058at2759"/>
<evidence type="ECO:0008006" key="4">
    <source>
        <dbReference type="Google" id="ProtNLM"/>
    </source>
</evidence>
<reference evidence="2 3" key="1">
    <citation type="submission" date="2015-08" db="EMBL/GenBank/DDBJ databases">
        <title>Next Generation Sequencing and Analysis of the Genome of Puccinia sorghi L Schw, the Causal Agent of Maize Common Rust.</title>
        <authorList>
            <person name="Rochi L."/>
            <person name="Burguener G."/>
            <person name="Darino M."/>
            <person name="Turjanski A."/>
            <person name="Kreff E."/>
            <person name="Dieguez M.J."/>
            <person name="Sacco F."/>
        </authorList>
    </citation>
    <scope>NUCLEOTIDE SEQUENCE [LARGE SCALE GENOMIC DNA]</scope>
    <source>
        <strain evidence="2 3">RO10H11247</strain>
    </source>
</reference>
<evidence type="ECO:0000313" key="3">
    <source>
        <dbReference type="Proteomes" id="UP000037035"/>
    </source>
</evidence>
<dbReference type="Proteomes" id="UP000037035">
    <property type="component" value="Unassembled WGS sequence"/>
</dbReference>
<feature type="region of interest" description="Disordered" evidence="1">
    <location>
        <begin position="195"/>
        <end position="215"/>
    </location>
</feature>
<dbReference type="VEuPathDB" id="FungiDB:VP01_5539g1"/>
<keyword evidence="3" id="KW-1185">Reference proteome</keyword>
<gene>
    <name evidence="2" type="ORF">VP01_5539g1</name>
</gene>
<dbReference type="Pfam" id="PF14223">
    <property type="entry name" value="Retrotran_gag_2"/>
    <property type="match status" value="1"/>
</dbReference>
<protein>
    <recommendedName>
        <fullName evidence="4">DUF4219 domain-containing protein</fullName>
    </recommendedName>
</protein>
<name>A0A0L6UJ92_9BASI</name>
<evidence type="ECO:0000256" key="1">
    <source>
        <dbReference type="SAM" id="MobiDB-lite"/>
    </source>
</evidence>
<dbReference type="AlphaFoldDB" id="A0A0L6UJ92"/>
<sequence length="297" mass="32922">MEDDTKISIPLLTADNFLEWNFKMKNILRGKGLYDLVIGIKVRNETGQYVSAAFSQDLKNKALGIIAPRIHKSLISTVSANGGDDDPVVLWLNINSFCSSKKEANIFRAYRNLTLLEVDPNNLAGSILKFRDAIAELKSLDEALNDRQTAHMILSKIPPSLAYIRDSIISTGQSNTVVTFDLVLDMLDNKAKTLSVPSHHPQTAVKTEPAESESDAASALLTYKCRDGRHNPSENHTAEQCFALHPNLLDEYRTRLKLRKLKTHPATHLTSAFSSAITRMPANDNISEGHESDISLL</sequence>
<comment type="caution">
    <text evidence="2">The sequence shown here is derived from an EMBL/GenBank/DDBJ whole genome shotgun (WGS) entry which is preliminary data.</text>
</comment>
<proteinExistence type="predicted"/>
<accession>A0A0L6UJ92</accession>
<organism evidence="2 3">
    <name type="scientific">Puccinia sorghi</name>
    <dbReference type="NCBI Taxonomy" id="27349"/>
    <lineage>
        <taxon>Eukaryota</taxon>
        <taxon>Fungi</taxon>
        <taxon>Dikarya</taxon>
        <taxon>Basidiomycota</taxon>
        <taxon>Pucciniomycotina</taxon>
        <taxon>Pucciniomycetes</taxon>
        <taxon>Pucciniales</taxon>
        <taxon>Pucciniaceae</taxon>
        <taxon>Puccinia</taxon>
    </lineage>
</organism>